<evidence type="ECO:0000313" key="3">
    <source>
        <dbReference type="Proteomes" id="UP000464495"/>
    </source>
</evidence>
<keyword evidence="1" id="KW-0812">Transmembrane</keyword>
<dbReference type="EMBL" id="CP046620">
    <property type="protein sequence ID" value="QHQ34052.1"/>
    <property type="molecule type" value="Genomic_DNA"/>
</dbReference>
<protein>
    <submittedName>
        <fullName evidence="2">DUF2484 family protein</fullName>
    </submittedName>
</protein>
<evidence type="ECO:0000256" key="1">
    <source>
        <dbReference type="SAM" id="Phobius"/>
    </source>
</evidence>
<dbReference type="Proteomes" id="UP000464495">
    <property type="component" value="Chromosome"/>
</dbReference>
<evidence type="ECO:0000313" key="2">
    <source>
        <dbReference type="EMBL" id="QHQ34052.1"/>
    </source>
</evidence>
<feature type="transmembrane region" description="Helical" evidence="1">
    <location>
        <begin position="6"/>
        <end position="22"/>
    </location>
</feature>
<sequence length="82" mass="9438">MVTLLLGFVWVILVSMVAMIPYPQHRPYALGMLLLFPFLMVAIWIEWGAVPALVLLLGGLSIYRYPAMFLARWAMRKLRCRA</sequence>
<organism evidence="2 3">
    <name type="scientific">Algicella marina</name>
    <dbReference type="NCBI Taxonomy" id="2683284"/>
    <lineage>
        <taxon>Bacteria</taxon>
        <taxon>Pseudomonadati</taxon>
        <taxon>Pseudomonadota</taxon>
        <taxon>Alphaproteobacteria</taxon>
        <taxon>Rhodobacterales</taxon>
        <taxon>Paracoccaceae</taxon>
        <taxon>Algicella</taxon>
    </lineage>
</organism>
<dbReference type="AlphaFoldDB" id="A0A6P1T0L2"/>
<proteinExistence type="predicted"/>
<reference evidence="2 3" key="1">
    <citation type="submission" date="2019-12" db="EMBL/GenBank/DDBJ databases">
        <title>Complete genome sequence of Algicella marina strain 9Alg 56(T) isolated from the red alga Tichocarpus crinitus.</title>
        <authorList>
            <person name="Kim S.-G."/>
            <person name="Nedashkovskaya O.I."/>
        </authorList>
    </citation>
    <scope>NUCLEOTIDE SEQUENCE [LARGE SCALE GENOMIC DNA]</scope>
    <source>
        <strain evidence="2 3">9Alg 56</strain>
    </source>
</reference>
<dbReference type="RefSeq" id="WP_161860623.1">
    <property type="nucleotide sequence ID" value="NZ_CP046620.1"/>
</dbReference>
<dbReference type="KEGG" id="amaq:GO499_02045"/>
<name>A0A6P1T0L2_9RHOB</name>
<gene>
    <name evidence="2" type="ORF">GO499_02045</name>
</gene>
<keyword evidence="1" id="KW-1133">Transmembrane helix</keyword>
<keyword evidence="3" id="KW-1185">Reference proteome</keyword>
<accession>A0A6P1T0L2</accession>
<keyword evidence="1" id="KW-0472">Membrane</keyword>